<dbReference type="OrthoDB" id="507855at2"/>
<gene>
    <name evidence="2" type="ORF">ESZ36_20325</name>
</gene>
<reference evidence="2 3" key="1">
    <citation type="submission" date="2019-07" db="EMBL/GenBank/DDBJ databases">
        <title>Genomes of sea-ice associated Colwellia species.</title>
        <authorList>
            <person name="Bowman J.P."/>
        </authorList>
    </citation>
    <scope>NUCLEOTIDE SEQUENCE [LARGE SCALE GENOMIC DNA]</scope>
    <source>
        <strain evidence="2 3">ACAM 459</strain>
    </source>
</reference>
<name>A0A5C6Q629_9GAMM</name>
<evidence type="ECO:0000313" key="2">
    <source>
        <dbReference type="EMBL" id="TWX64323.1"/>
    </source>
</evidence>
<proteinExistence type="predicted"/>
<evidence type="ECO:0000259" key="1">
    <source>
        <dbReference type="Pfam" id="PF08242"/>
    </source>
</evidence>
<comment type="caution">
    <text evidence="2">The sequence shown here is derived from an EMBL/GenBank/DDBJ whole genome shotgun (WGS) entry which is preliminary data.</text>
</comment>
<sequence length="237" mass="27095">MKSDSPIIIFERFKMNMEINEEVIRGQQVYNKFTLAIYDVALFKILTGPVWGLSTERLLTLYNDNITNNHMDVGVGSGFLLDNCKFPSTRPRLALMDLNQDCLNHSSKRLQRYNPKCYRRNILAPITIDELGFDSISMNYLLHCLPGTMTEKMVVFENLYKLLNPGGVIFGSTIISDSNDSSWFAKKLMKLYNKKGVFCNTGDNIQTLTRILSDQYENFELNVIGSAAQFVIYKPTL</sequence>
<dbReference type="AlphaFoldDB" id="A0A5C6Q629"/>
<keyword evidence="2" id="KW-0808">Transferase</keyword>
<keyword evidence="3" id="KW-1185">Reference proteome</keyword>
<dbReference type="InterPro" id="IPR016584">
    <property type="entry name" value="MeTrfase_VrtF"/>
</dbReference>
<dbReference type="Proteomes" id="UP000321822">
    <property type="component" value="Unassembled WGS sequence"/>
</dbReference>
<dbReference type="GO" id="GO:0008168">
    <property type="term" value="F:methyltransferase activity"/>
    <property type="evidence" value="ECO:0007669"/>
    <property type="project" value="UniProtKB-KW"/>
</dbReference>
<keyword evidence="2" id="KW-0489">Methyltransferase</keyword>
<dbReference type="PIRSF" id="PIRSF011491">
    <property type="entry name" value="Mtase_YbcY_prd"/>
    <property type="match status" value="1"/>
</dbReference>
<dbReference type="InterPro" id="IPR013217">
    <property type="entry name" value="Methyltransf_12"/>
</dbReference>
<dbReference type="Gene3D" id="3.40.50.150">
    <property type="entry name" value="Vaccinia Virus protein VP39"/>
    <property type="match status" value="1"/>
</dbReference>
<protein>
    <submittedName>
        <fullName evidence="2">Class I SAM-dependent methyltransferase</fullName>
    </submittedName>
</protein>
<dbReference type="GO" id="GO:0032259">
    <property type="term" value="P:methylation"/>
    <property type="evidence" value="ECO:0007669"/>
    <property type="project" value="UniProtKB-KW"/>
</dbReference>
<dbReference type="Pfam" id="PF08242">
    <property type="entry name" value="Methyltransf_12"/>
    <property type="match status" value="1"/>
</dbReference>
<dbReference type="InterPro" id="IPR029063">
    <property type="entry name" value="SAM-dependent_MTases_sf"/>
</dbReference>
<evidence type="ECO:0000313" key="3">
    <source>
        <dbReference type="Proteomes" id="UP000321822"/>
    </source>
</evidence>
<organism evidence="2 3">
    <name type="scientific">Colwellia demingiae</name>
    <dbReference type="NCBI Taxonomy" id="89401"/>
    <lineage>
        <taxon>Bacteria</taxon>
        <taxon>Pseudomonadati</taxon>
        <taxon>Pseudomonadota</taxon>
        <taxon>Gammaproteobacteria</taxon>
        <taxon>Alteromonadales</taxon>
        <taxon>Colwelliaceae</taxon>
        <taxon>Colwellia</taxon>
    </lineage>
</organism>
<dbReference type="EMBL" id="VOLT01000014">
    <property type="protein sequence ID" value="TWX64323.1"/>
    <property type="molecule type" value="Genomic_DNA"/>
</dbReference>
<dbReference type="CDD" id="cd02440">
    <property type="entry name" value="AdoMet_MTases"/>
    <property type="match status" value="1"/>
</dbReference>
<dbReference type="SUPFAM" id="SSF53335">
    <property type="entry name" value="S-adenosyl-L-methionine-dependent methyltransferases"/>
    <property type="match status" value="1"/>
</dbReference>
<accession>A0A5C6Q629</accession>
<feature type="domain" description="Methyltransferase type 12" evidence="1">
    <location>
        <begin position="71"/>
        <end position="169"/>
    </location>
</feature>